<dbReference type="InterPro" id="IPR050712">
    <property type="entry name" value="NAD(P)H-dep_reductase"/>
</dbReference>
<dbReference type="GO" id="GO:0005829">
    <property type="term" value="C:cytosol"/>
    <property type="evidence" value="ECO:0007669"/>
    <property type="project" value="TreeGrafter"/>
</dbReference>
<dbReference type="PANTHER" id="PTHR30543:SF21">
    <property type="entry name" value="NAD(P)H-DEPENDENT FMN REDUCTASE LOT6"/>
    <property type="match status" value="1"/>
</dbReference>
<dbReference type="AlphaFoldDB" id="A0AAP2DC80"/>
<evidence type="ECO:0000313" key="2">
    <source>
        <dbReference type="EMBL" id="MBT1689401.1"/>
    </source>
</evidence>
<dbReference type="EMBL" id="JAHESC010000040">
    <property type="protein sequence ID" value="MBT1689401.1"/>
    <property type="molecule type" value="Genomic_DNA"/>
</dbReference>
<evidence type="ECO:0000259" key="1">
    <source>
        <dbReference type="Pfam" id="PF03358"/>
    </source>
</evidence>
<dbReference type="Proteomes" id="UP001319180">
    <property type="component" value="Unassembled WGS sequence"/>
</dbReference>
<dbReference type="SUPFAM" id="SSF52218">
    <property type="entry name" value="Flavoproteins"/>
    <property type="match status" value="1"/>
</dbReference>
<feature type="domain" description="NADPH-dependent FMN reductase-like" evidence="1">
    <location>
        <begin position="6"/>
        <end position="141"/>
    </location>
</feature>
<gene>
    <name evidence="2" type="ORF">KK078_22745</name>
</gene>
<reference evidence="2 3" key="1">
    <citation type="submission" date="2021-05" db="EMBL/GenBank/DDBJ databases">
        <title>A Polyphasic approach of four new species of the genus Ohtaekwangia: Ohtaekwangia histidinii sp. nov., Ohtaekwangia cretensis sp. nov., Ohtaekwangia indiensis sp. nov., Ohtaekwangia reichenbachii sp. nov. from diverse environment.</title>
        <authorList>
            <person name="Octaviana S."/>
        </authorList>
    </citation>
    <scope>NUCLEOTIDE SEQUENCE [LARGE SCALE GENOMIC DNA]</scope>
    <source>
        <strain evidence="2 3">PWU37</strain>
    </source>
</reference>
<organism evidence="2 3">
    <name type="scientific">Dawidia soli</name>
    <dbReference type="NCBI Taxonomy" id="2782352"/>
    <lineage>
        <taxon>Bacteria</taxon>
        <taxon>Pseudomonadati</taxon>
        <taxon>Bacteroidota</taxon>
        <taxon>Cytophagia</taxon>
        <taxon>Cytophagales</taxon>
        <taxon>Chryseotaleaceae</taxon>
        <taxon>Dawidia</taxon>
    </lineage>
</organism>
<dbReference type="Pfam" id="PF03358">
    <property type="entry name" value="FMN_red"/>
    <property type="match status" value="1"/>
</dbReference>
<dbReference type="GO" id="GO:0016491">
    <property type="term" value="F:oxidoreductase activity"/>
    <property type="evidence" value="ECO:0007669"/>
    <property type="project" value="InterPro"/>
</dbReference>
<keyword evidence="3" id="KW-1185">Reference proteome</keyword>
<sequence>MNDTYHILTIAGSLRENSSTAHVLRAAEKLGQGTLVFTRYLGLASLPAFDDHEEIPAAVADFKQQIQAADAVLICTPEYAFGVPGALKNALDWTISSGEFVNKPVGLITASTRGESAHASLLLTLSAISAIVPEGASLLVPFIRSKIDAAGNITDWETRRGLSTVIENLVRALQE</sequence>
<dbReference type="InterPro" id="IPR005025">
    <property type="entry name" value="FMN_Rdtase-like_dom"/>
</dbReference>
<accession>A0AAP2DC80</accession>
<protein>
    <submittedName>
        <fullName evidence="2">NAD(P)H-dependent oxidoreductase</fullName>
    </submittedName>
</protein>
<comment type="caution">
    <text evidence="2">The sequence shown here is derived from an EMBL/GenBank/DDBJ whole genome shotgun (WGS) entry which is preliminary data.</text>
</comment>
<dbReference type="PANTHER" id="PTHR30543">
    <property type="entry name" value="CHROMATE REDUCTASE"/>
    <property type="match status" value="1"/>
</dbReference>
<dbReference type="RefSeq" id="WP_254092625.1">
    <property type="nucleotide sequence ID" value="NZ_JAHESC010000040.1"/>
</dbReference>
<proteinExistence type="predicted"/>
<dbReference type="Gene3D" id="3.40.50.360">
    <property type="match status" value="1"/>
</dbReference>
<dbReference type="InterPro" id="IPR029039">
    <property type="entry name" value="Flavoprotein-like_sf"/>
</dbReference>
<evidence type="ECO:0000313" key="3">
    <source>
        <dbReference type="Proteomes" id="UP001319180"/>
    </source>
</evidence>
<name>A0AAP2DC80_9BACT</name>
<dbReference type="GO" id="GO:0010181">
    <property type="term" value="F:FMN binding"/>
    <property type="evidence" value="ECO:0007669"/>
    <property type="project" value="TreeGrafter"/>
</dbReference>